<organism evidence="1">
    <name type="scientific">Siphoviridae sp. ctRiO19</name>
    <dbReference type="NCBI Taxonomy" id="2826337"/>
    <lineage>
        <taxon>Viruses</taxon>
        <taxon>Duplodnaviria</taxon>
        <taxon>Heunggongvirae</taxon>
        <taxon>Uroviricota</taxon>
        <taxon>Caudoviricetes</taxon>
    </lineage>
</organism>
<protein>
    <submittedName>
        <fullName evidence="1">Uncharacterized protein</fullName>
    </submittedName>
</protein>
<dbReference type="InterPro" id="IPR013324">
    <property type="entry name" value="RNA_pol_sigma_r3/r4-like"/>
</dbReference>
<dbReference type="InterPro" id="IPR036388">
    <property type="entry name" value="WH-like_DNA-bd_sf"/>
</dbReference>
<dbReference type="SUPFAM" id="SSF88659">
    <property type="entry name" value="Sigma3 and sigma4 domains of RNA polymerase sigma factors"/>
    <property type="match status" value="1"/>
</dbReference>
<dbReference type="Gene3D" id="1.10.10.10">
    <property type="entry name" value="Winged helix-like DNA-binding domain superfamily/Winged helix DNA-binding domain"/>
    <property type="match status" value="1"/>
</dbReference>
<proteinExistence type="predicted"/>
<evidence type="ECO:0000313" key="1">
    <source>
        <dbReference type="EMBL" id="DAD74469.1"/>
    </source>
</evidence>
<sequence>MEFDVVEELKNFRFSQEWIKSQLLKYEELREQAYSLKSPNFDGMPKALYKVNYFLEELMDKYTELIDMLVEKQKQLNKVIIALETLEPIQKTILSDRYIIGLRAYQIARKRNYSERAVYKIIRSGLEKLEGGKKQ</sequence>
<name>A0A8S5LWP7_9CAUD</name>
<dbReference type="EMBL" id="BK014760">
    <property type="protein sequence ID" value="DAD74469.1"/>
    <property type="molecule type" value="Genomic_DNA"/>
</dbReference>
<reference evidence="1" key="1">
    <citation type="journal article" date="2021" name="Proc. Natl. Acad. Sci. U.S.A.">
        <title>A Catalog of Tens of Thousands of Viruses from Human Metagenomes Reveals Hidden Associations with Chronic Diseases.</title>
        <authorList>
            <person name="Tisza M.J."/>
            <person name="Buck C.B."/>
        </authorList>
    </citation>
    <scope>NUCLEOTIDE SEQUENCE</scope>
    <source>
        <strain evidence="1">CtRiO19</strain>
    </source>
</reference>
<accession>A0A8S5LWP7</accession>